<dbReference type="PROSITE" id="PS50995">
    <property type="entry name" value="HTH_MARR_2"/>
    <property type="match status" value="1"/>
</dbReference>
<reference evidence="2 3" key="1">
    <citation type="submission" date="2023-10" db="EMBL/GenBank/DDBJ databases">
        <authorList>
            <person name="Venkata Ramana C."/>
            <person name="Sasikala C."/>
            <person name="Dhurka M."/>
        </authorList>
    </citation>
    <scope>NUCLEOTIDE SEQUENCE [LARGE SCALE GENOMIC DNA]</scope>
    <source>
        <strain evidence="2 3">KCTC 32151</strain>
    </source>
</reference>
<dbReference type="SUPFAM" id="SSF46785">
    <property type="entry name" value="Winged helix' DNA-binding domain"/>
    <property type="match status" value="1"/>
</dbReference>
<protein>
    <submittedName>
        <fullName evidence="2">MarR family transcriptional regulator</fullName>
    </submittedName>
</protein>
<dbReference type="PANTHER" id="PTHR33164:SF99">
    <property type="entry name" value="MARR FAMILY REGULATORY PROTEIN"/>
    <property type="match status" value="1"/>
</dbReference>
<dbReference type="Proteomes" id="UP001185659">
    <property type="component" value="Unassembled WGS sequence"/>
</dbReference>
<dbReference type="Gene3D" id="1.10.10.10">
    <property type="entry name" value="Winged helix-like DNA-binding domain superfamily/Winged helix DNA-binding domain"/>
    <property type="match status" value="1"/>
</dbReference>
<dbReference type="InterPro" id="IPR039422">
    <property type="entry name" value="MarR/SlyA-like"/>
</dbReference>
<dbReference type="Pfam" id="PF12802">
    <property type="entry name" value="MarR_2"/>
    <property type="match status" value="1"/>
</dbReference>
<proteinExistence type="predicted"/>
<evidence type="ECO:0000313" key="3">
    <source>
        <dbReference type="Proteomes" id="UP001185659"/>
    </source>
</evidence>
<evidence type="ECO:0000259" key="1">
    <source>
        <dbReference type="PROSITE" id="PS50995"/>
    </source>
</evidence>
<sequence length="134" mass="14758">MPSSSDAWLRLVHTVSTVESEIARMLTSEHGIGLSEYRALQALAKAPDRELRMQDLATHLQLNQSSISRMVERMERSGLTVRDVCADDKRGVFSVITEKGEARLEEARADYETALASALKESGLEGMLAAIPAR</sequence>
<name>A0ABU4AN96_9HYPH</name>
<accession>A0ABU4AN96</accession>
<dbReference type="PRINTS" id="PR00598">
    <property type="entry name" value="HTHMARR"/>
</dbReference>
<organism evidence="2 3">
    <name type="scientific">Nitratireductor aquimarinus</name>
    <dbReference type="NCBI Taxonomy" id="889300"/>
    <lineage>
        <taxon>Bacteria</taxon>
        <taxon>Pseudomonadati</taxon>
        <taxon>Pseudomonadota</taxon>
        <taxon>Alphaproteobacteria</taxon>
        <taxon>Hyphomicrobiales</taxon>
        <taxon>Phyllobacteriaceae</taxon>
        <taxon>Nitratireductor</taxon>
    </lineage>
</organism>
<keyword evidence="3" id="KW-1185">Reference proteome</keyword>
<evidence type="ECO:0000313" key="2">
    <source>
        <dbReference type="EMBL" id="MDV6227722.1"/>
    </source>
</evidence>
<dbReference type="PANTHER" id="PTHR33164">
    <property type="entry name" value="TRANSCRIPTIONAL REGULATOR, MARR FAMILY"/>
    <property type="match status" value="1"/>
</dbReference>
<gene>
    <name evidence="2" type="ORF">R2G56_15590</name>
</gene>
<dbReference type="RefSeq" id="WP_317561893.1">
    <property type="nucleotide sequence ID" value="NZ_JAWLIP010000007.1"/>
</dbReference>
<comment type="caution">
    <text evidence="2">The sequence shown here is derived from an EMBL/GenBank/DDBJ whole genome shotgun (WGS) entry which is preliminary data.</text>
</comment>
<dbReference type="InterPro" id="IPR036388">
    <property type="entry name" value="WH-like_DNA-bd_sf"/>
</dbReference>
<feature type="domain" description="HTH marR-type" evidence="1">
    <location>
        <begin position="5"/>
        <end position="134"/>
    </location>
</feature>
<dbReference type="InterPro" id="IPR000835">
    <property type="entry name" value="HTH_MarR-typ"/>
</dbReference>
<dbReference type="SMART" id="SM00347">
    <property type="entry name" value="HTH_MARR"/>
    <property type="match status" value="1"/>
</dbReference>
<dbReference type="InterPro" id="IPR036390">
    <property type="entry name" value="WH_DNA-bd_sf"/>
</dbReference>
<dbReference type="EMBL" id="JAWLIP010000007">
    <property type="protein sequence ID" value="MDV6227722.1"/>
    <property type="molecule type" value="Genomic_DNA"/>
</dbReference>